<dbReference type="PROSITE" id="PS50949">
    <property type="entry name" value="HTH_GNTR"/>
    <property type="match status" value="1"/>
</dbReference>
<keyword evidence="2" id="KW-0238">DNA-binding</keyword>
<dbReference type="InterPro" id="IPR036390">
    <property type="entry name" value="WH_DNA-bd_sf"/>
</dbReference>
<dbReference type="PANTHER" id="PTHR43537">
    <property type="entry name" value="TRANSCRIPTIONAL REGULATOR, GNTR FAMILY"/>
    <property type="match status" value="1"/>
</dbReference>
<dbReference type="Pfam" id="PF00392">
    <property type="entry name" value="GntR"/>
    <property type="match status" value="1"/>
</dbReference>
<evidence type="ECO:0000259" key="4">
    <source>
        <dbReference type="PROSITE" id="PS50949"/>
    </source>
</evidence>
<gene>
    <name evidence="5" type="ORF">DESPIGER_1118</name>
</gene>
<reference evidence="6" key="1">
    <citation type="submission" date="2016-10" db="EMBL/GenBank/DDBJ databases">
        <authorList>
            <person name="Wegmann U."/>
        </authorList>
    </citation>
    <scope>NUCLEOTIDE SEQUENCE [LARGE SCALE GENOMIC DNA]</scope>
</reference>
<dbReference type="InterPro" id="IPR036388">
    <property type="entry name" value="WH-like_DNA-bd_sf"/>
</dbReference>
<dbReference type="Gene3D" id="1.20.120.530">
    <property type="entry name" value="GntR ligand-binding domain-like"/>
    <property type="match status" value="1"/>
</dbReference>
<name>A0A1K1LE55_9BACT</name>
<dbReference type="InterPro" id="IPR008920">
    <property type="entry name" value="TF_FadR/GntR_C"/>
</dbReference>
<dbReference type="Pfam" id="PF07729">
    <property type="entry name" value="FCD"/>
    <property type="match status" value="1"/>
</dbReference>
<dbReference type="CDD" id="cd07377">
    <property type="entry name" value="WHTH_GntR"/>
    <property type="match status" value="1"/>
</dbReference>
<dbReference type="InterPro" id="IPR000524">
    <property type="entry name" value="Tscrpt_reg_HTH_GntR"/>
</dbReference>
<evidence type="ECO:0000313" key="6">
    <source>
        <dbReference type="Proteomes" id="UP000186323"/>
    </source>
</evidence>
<sequence>MSTASTIKSLAAYDLIRDMILSGEALPGTRLVLVDLEKKLGVGRGPIRDALMRLDKSGLVQNIPYKGAIVMMPPSSKEIEHIFNLRIQVECALAREAMHQATAEDMHRLEQLAGDLADTRDADFFFHKDRDFHLQLYSLSRMHHLLAVDSHLLDYVEGFLNTRRYSPEDISLFIQQHKDILSAMREKDDDKLMEAMRRNILVGLELMQDEMKRLKRH</sequence>
<keyword evidence="6" id="KW-1185">Reference proteome</keyword>
<dbReference type="SUPFAM" id="SSF48008">
    <property type="entry name" value="GntR ligand-binding domain-like"/>
    <property type="match status" value="1"/>
</dbReference>
<evidence type="ECO:0000313" key="5">
    <source>
        <dbReference type="EMBL" id="SFV72970.1"/>
    </source>
</evidence>
<dbReference type="GO" id="GO:0003700">
    <property type="term" value="F:DNA-binding transcription factor activity"/>
    <property type="evidence" value="ECO:0007669"/>
    <property type="project" value="InterPro"/>
</dbReference>
<evidence type="ECO:0000256" key="1">
    <source>
        <dbReference type="ARBA" id="ARBA00023015"/>
    </source>
</evidence>
<evidence type="ECO:0000256" key="3">
    <source>
        <dbReference type="ARBA" id="ARBA00023163"/>
    </source>
</evidence>
<dbReference type="Proteomes" id="UP000186323">
    <property type="component" value="Chromosome I"/>
</dbReference>
<keyword evidence="3" id="KW-0804">Transcription</keyword>
<dbReference type="SMART" id="SM00895">
    <property type="entry name" value="FCD"/>
    <property type="match status" value="1"/>
</dbReference>
<evidence type="ECO:0000256" key="2">
    <source>
        <dbReference type="ARBA" id="ARBA00023125"/>
    </source>
</evidence>
<keyword evidence="1" id="KW-0805">Transcription regulation</keyword>
<dbReference type="SUPFAM" id="SSF46785">
    <property type="entry name" value="Winged helix' DNA-binding domain"/>
    <property type="match status" value="1"/>
</dbReference>
<dbReference type="EMBL" id="LT630450">
    <property type="protein sequence ID" value="SFV72970.1"/>
    <property type="molecule type" value="Genomic_DNA"/>
</dbReference>
<dbReference type="KEGG" id="dpg:DESPIGER_1118"/>
<dbReference type="PANTHER" id="PTHR43537:SF24">
    <property type="entry name" value="GLUCONATE OPERON TRANSCRIPTIONAL REPRESSOR"/>
    <property type="match status" value="1"/>
</dbReference>
<proteinExistence type="predicted"/>
<accession>A0A1K1LE55</accession>
<feature type="domain" description="HTH gntR-type" evidence="4">
    <location>
        <begin position="6"/>
        <end position="73"/>
    </location>
</feature>
<dbReference type="RefSeq" id="WP_072334120.1">
    <property type="nucleotide sequence ID" value="NZ_CALJDE010000075.1"/>
</dbReference>
<organism evidence="5 6">
    <name type="scientific">Desulfovibrio piger</name>
    <dbReference type="NCBI Taxonomy" id="901"/>
    <lineage>
        <taxon>Bacteria</taxon>
        <taxon>Pseudomonadati</taxon>
        <taxon>Thermodesulfobacteriota</taxon>
        <taxon>Desulfovibrionia</taxon>
        <taxon>Desulfovibrionales</taxon>
        <taxon>Desulfovibrionaceae</taxon>
        <taxon>Desulfovibrio</taxon>
    </lineage>
</organism>
<dbReference type="Gene3D" id="1.10.10.10">
    <property type="entry name" value="Winged helix-like DNA-binding domain superfamily/Winged helix DNA-binding domain"/>
    <property type="match status" value="1"/>
</dbReference>
<dbReference type="SMART" id="SM00345">
    <property type="entry name" value="HTH_GNTR"/>
    <property type="match status" value="1"/>
</dbReference>
<dbReference type="GO" id="GO:0003677">
    <property type="term" value="F:DNA binding"/>
    <property type="evidence" value="ECO:0007669"/>
    <property type="project" value="UniProtKB-KW"/>
</dbReference>
<dbReference type="InterPro" id="IPR011711">
    <property type="entry name" value="GntR_C"/>
</dbReference>
<dbReference type="AlphaFoldDB" id="A0A1K1LE55"/>
<protein>
    <submittedName>
        <fullName evidence="5">Transcriptional regulator, GntR family</fullName>
    </submittedName>
</protein>